<protein>
    <submittedName>
        <fullName evidence="1">Uncharacterized protein</fullName>
    </submittedName>
</protein>
<dbReference type="EMBL" id="RYFC01000001">
    <property type="protein sequence ID" value="RTZ49575.1"/>
    <property type="molecule type" value="Genomic_DNA"/>
</dbReference>
<organism evidence="1 2">
    <name type="scientific">Chryseobacterium arthrosphaerae</name>
    <dbReference type="NCBI Taxonomy" id="651561"/>
    <lineage>
        <taxon>Bacteria</taxon>
        <taxon>Pseudomonadati</taxon>
        <taxon>Bacteroidota</taxon>
        <taxon>Flavobacteriia</taxon>
        <taxon>Flavobacteriales</taxon>
        <taxon>Weeksellaceae</taxon>
        <taxon>Chryseobacterium group</taxon>
        <taxon>Chryseobacterium</taxon>
    </lineage>
</organism>
<gene>
    <name evidence="1" type="ORF">EJ377_03760</name>
</gene>
<comment type="caution">
    <text evidence="1">The sequence shown here is derived from an EMBL/GenBank/DDBJ whole genome shotgun (WGS) entry which is preliminary data.</text>
</comment>
<name>A0A432DZ19_9FLAO</name>
<accession>A0A432DZ19</accession>
<proteinExistence type="predicted"/>
<reference evidence="1 2" key="1">
    <citation type="submission" date="2018-12" db="EMBL/GenBank/DDBJ databases">
        <title>Draft Genome Sequence of Chryseobacterium arthrosphaerae strain ED882-96 Isolated from the Blood of a Patient with Liver Cirrhosis in Taiwan.</title>
        <authorList>
            <person name="Lin J.-N."/>
            <person name="Lai C.-H."/>
            <person name="Yang C.-H."/>
            <person name="Huang Y.-H."/>
        </authorList>
    </citation>
    <scope>NUCLEOTIDE SEQUENCE [LARGE SCALE GENOMIC DNA]</scope>
    <source>
        <strain evidence="1 2">ED882-96</strain>
    </source>
</reference>
<dbReference type="AlphaFoldDB" id="A0A432DZ19"/>
<evidence type="ECO:0000313" key="1">
    <source>
        <dbReference type="EMBL" id="RTZ49575.1"/>
    </source>
</evidence>
<sequence>MNDGTWFKLTGDGSQYTIKNNAFRKYFDPQIGYIAAVAELCMRRDRRCGGDGGAETITITTTAGTEYFINVGAYHDTTDALKIHYHNDNKDLKL</sequence>
<evidence type="ECO:0000313" key="2">
    <source>
        <dbReference type="Proteomes" id="UP000276953"/>
    </source>
</evidence>
<dbReference type="Proteomes" id="UP000276953">
    <property type="component" value="Unassembled WGS sequence"/>
</dbReference>